<name>A0A170X4Q5_TRIIF</name>
<feature type="domain" description="Helicase C-terminal" evidence="1">
    <location>
        <begin position="1"/>
        <end position="102"/>
    </location>
</feature>
<dbReference type="EMBL" id="GEMB01004793">
    <property type="protein sequence ID" value="JAR98501.1"/>
    <property type="molecule type" value="Transcribed_RNA"/>
</dbReference>
<organism evidence="2">
    <name type="scientific">Triatoma infestans</name>
    <name type="common">Assassin bug</name>
    <dbReference type="NCBI Taxonomy" id="30076"/>
    <lineage>
        <taxon>Eukaryota</taxon>
        <taxon>Metazoa</taxon>
        <taxon>Ecdysozoa</taxon>
        <taxon>Arthropoda</taxon>
        <taxon>Hexapoda</taxon>
        <taxon>Insecta</taxon>
        <taxon>Pterygota</taxon>
        <taxon>Neoptera</taxon>
        <taxon>Paraneoptera</taxon>
        <taxon>Hemiptera</taxon>
        <taxon>Heteroptera</taxon>
        <taxon>Panheteroptera</taxon>
        <taxon>Cimicomorpha</taxon>
        <taxon>Reduviidae</taxon>
        <taxon>Triatominae</taxon>
        <taxon>Triatoma</taxon>
    </lineage>
</organism>
<protein>
    <submittedName>
        <fullName evidence="2">Atp-dependent rna helicase ddx5 isoform x2</fullName>
        <ecNumber evidence="2">3.6.1.15</ecNumber>
    </submittedName>
</protein>
<dbReference type="InterPro" id="IPR027417">
    <property type="entry name" value="P-loop_NTPase"/>
</dbReference>
<keyword evidence="2" id="KW-0378">Hydrolase</keyword>
<keyword evidence="2" id="KW-0067">ATP-binding</keyword>
<dbReference type="PROSITE" id="PS51194">
    <property type="entry name" value="HELICASE_CTER"/>
    <property type="match status" value="1"/>
</dbReference>
<sequence>MMRAPVLIPLSLRARMVRSLMPSASERELALRYVEDVKFVINFDFPNNSEDYVHRIGRTGRSKRTGTAYSFFTRSNAKQAAELVAILKEANQAVNPKLEDLAENYRLGGPGGRRRGFEIVVAVELDRGQ</sequence>
<dbReference type="PANTHER" id="PTHR47958">
    <property type="entry name" value="ATP-DEPENDENT RNA HELICASE DBP3"/>
    <property type="match status" value="1"/>
</dbReference>
<evidence type="ECO:0000259" key="1">
    <source>
        <dbReference type="PROSITE" id="PS51194"/>
    </source>
</evidence>
<dbReference type="SUPFAM" id="SSF52540">
    <property type="entry name" value="P-loop containing nucleoside triphosphate hydrolases"/>
    <property type="match status" value="1"/>
</dbReference>
<dbReference type="EC" id="3.6.1.15" evidence="2"/>
<dbReference type="Pfam" id="PF00271">
    <property type="entry name" value="Helicase_C"/>
    <property type="match status" value="1"/>
</dbReference>
<reference evidence="2" key="2">
    <citation type="journal article" date="2017" name="J. Med. Entomol.">
        <title>Transcriptome Analysis of the Triatoma infestans (Hemiptera: Reduviidae) Integument.</title>
        <authorList>
            <person name="Calderon-Fernandez G.M."/>
            <person name="Moriconi D.E."/>
            <person name="Dulbecco A.B."/>
            <person name="Juarez M.P."/>
        </authorList>
    </citation>
    <scope>NUCLEOTIDE SEQUENCE</scope>
    <source>
        <strain evidence="2">Int1</strain>
        <tissue evidence="2">Integument</tissue>
    </source>
</reference>
<dbReference type="Gene3D" id="3.40.50.300">
    <property type="entry name" value="P-loop containing nucleotide triphosphate hydrolases"/>
    <property type="match status" value="1"/>
</dbReference>
<reference evidence="2" key="1">
    <citation type="submission" date="2016-04" db="EMBL/GenBank/DDBJ databases">
        <authorList>
            <person name="Calderon-Fernandez G.M.Sr."/>
        </authorList>
    </citation>
    <scope>NUCLEOTIDE SEQUENCE</scope>
    <source>
        <strain evidence="2">Int1</strain>
        <tissue evidence="2">Integument</tissue>
    </source>
</reference>
<dbReference type="InterPro" id="IPR001650">
    <property type="entry name" value="Helicase_C-like"/>
</dbReference>
<keyword evidence="2" id="KW-0347">Helicase</keyword>
<dbReference type="GO" id="GO:0004386">
    <property type="term" value="F:helicase activity"/>
    <property type="evidence" value="ECO:0007669"/>
    <property type="project" value="UniProtKB-KW"/>
</dbReference>
<keyword evidence="2" id="KW-0547">Nucleotide-binding</keyword>
<accession>A0A170X4Q5</accession>
<proteinExistence type="predicted"/>
<dbReference type="AlphaFoldDB" id="A0A170X4Q5"/>
<dbReference type="GO" id="GO:0017111">
    <property type="term" value="F:ribonucleoside triphosphate phosphatase activity"/>
    <property type="evidence" value="ECO:0007669"/>
    <property type="project" value="UniProtKB-EC"/>
</dbReference>
<evidence type="ECO:0000313" key="2">
    <source>
        <dbReference type="EMBL" id="JAR98501.1"/>
    </source>
</evidence>